<dbReference type="InterPro" id="IPR036890">
    <property type="entry name" value="HATPase_C_sf"/>
</dbReference>
<dbReference type="Pfam" id="PF13581">
    <property type="entry name" value="HATPase_c_2"/>
    <property type="match status" value="1"/>
</dbReference>
<dbReference type="InterPro" id="IPR003018">
    <property type="entry name" value="GAF"/>
</dbReference>
<dbReference type="Pfam" id="PF00989">
    <property type="entry name" value="PAS"/>
    <property type="match status" value="1"/>
</dbReference>
<dbReference type="PROSITE" id="PS50112">
    <property type="entry name" value="PAS"/>
    <property type="match status" value="2"/>
</dbReference>
<feature type="region of interest" description="Disordered" evidence="2">
    <location>
        <begin position="112"/>
        <end position="150"/>
    </location>
</feature>
<dbReference type="Pfam" id="PF01590">
    <property type="entry name" value="GAF"/>
    <property type="match status" value="1"/>
</dbReference>
<dbReference type="SMART" id="SM00065">
    <property type="entry name" value="GAF"/>
    <property type="match status" value="1"/>
</dbReference>
<dbReference type="Pfam" id="PF07228">
    <property type="entry name" value="SpoIIE"/>
    <property type="match status" value="1"/>
</dbReference>
<dbReference type="InterPro" id="IPR052016">
    <property type="entry name" value="Bact_Sigma-Reg"/>
</dbReference>
<dbReference type="Pfam" id="PF08448">
    <property type="entry name" value="PAS_4"/>
    <property type="match status" value="1"/>
</dbReference>
<dbReference type="InterPro" id="IPR035965">
    <property type="entry name" value="PAS-like_dom_sf"/>
</dbReference>
<dbReference type="SMART" id="SM00091">
    <property type="entry name" value="PAS"/>
    <property type="match status" value="2"/>
</dbReference>
<dbReference type="Gene3D" id="3.60.40.10">
    <property type="entry name" value="PPM-type phosphatase domain"/>
    <property type="match status" value="1"/>
</dbReference>
<dbReference type="Gene3D" id="3.30.565.10">
    <property type="entry name" value="Histidine kinase-like ATPase, C-terminal domain"/>
    <property type="match status" value="1"/>
</dbReference>
<dbReference type="Proteomes" id="UP000828924">
    <property type="component" value="Chromosome"/>
</dbReference>
<evidence type="ECO:0000259" key="3">
    <source>
        <dbReference type="PROSITE" id="PS50112"/>
    </source>
</evidence>
<dbReference type="InterPro" id="IPR013767">
    <property type="entry name" value="PAS_fold"/>
</dbReference>
<proteinExistence type="predicted"/>
<accession>A0ABY3WNE3</accession>
<keyword evidence="5" id="KW-1185">Reference proteome</keyword>
<dbReference type="InterPro" id="IPR029016">
    <property type="entry name" value="GAF-like_dom_sf"/>
</dbReference>
<dbReference type="RefSeq" id="WP_242331478.1">
    <property type="nucleotide sequence ID" value="NZ_CP071872.1"/>
</dbReference>
<dbReference type="SUPFAM" id="SSF55781">
    <property type="entry name" value="GAF domain-like"/>
    <property type="match status" value="1"/>
</dbReference>
<protein>
    <submittedName>
        <fullName evidence="4">SpoIIE family protein phosphatase</fullName>
    </submittedName>
</protein>
<organism evidence="4 5">
    <name type="scientific">Streptomyces formicae</name>
    <dbReference type="NCBI Taxonomy" id="1616117"/>
    <lineage>
        <taxon>Bacteria</taxon>
        <taxon>Bacillati</taxon>
        <taxon>Actinomycetota</taxon>
        <taxon>Actinomycetes</taxon>
        <taxon>Kitasatosporales</taxon>
        <taxon>Streptomycetaceae</taxon>
        <taxon>Streptomyces</taxon>
    </lineage>
</organism>
<feature type="domain" description="PAS" evidence="3">
    <location>
        <begin position="24"/>
        <end position="53"/>
    </location>
</feature>
<dbReference type="InterPro" id="IPR013656">
    <property type="entry name" value="PAS_4"/>
</dbReference>
<dbReference type="NCBIfam" id="TIGR00229">
    <property type="entry name" value="sensory_box"/>
    <property type="match status" value="1"/>
</dbReference>
<dbReference type="InterPro" id="IPR000014">
    <property type="entry name" value="PAS"/>
</dbReference>
<dbReference type="InterPro" id="IPR001932">
    <property type="entry name" value="PPM-type_phosphatase-like_dom"/>
</dbReference>
<reference evidence="4 5" key="1">
    <citation type="submission" date="2021-03" db="EMBL/GenBank/DDBJ databases">
        <title>Complete genome of Streptomyces formicae strain 1H-GS9 (DSM 100524).</title>
        <authorList>
            <person name="Atanasov K.E."/>
            <person name="Altabella T."/>
            <person name="Ferrer A."/>
        </authorList>
    </citation>
    <scope>NUCLEOTIDE SEQUENCE [LARGE SCALE GENOMIC DNA]</scope>
    <source>
        <strain evidence="4 5">1H-GS9</strain>
    </source>
</reference>
<keyword evidence="1" id="KW-0378">Hydrolase</keyword>
<dbReference type="CDD" id="cd16936">
    <property type="entry name" value="HATPase_RsbW-like"/>
    <property type="match status" value="1"/>
</dbReference>
<dbReference type="CDD" id="cd00130">
    <property type="entry name" value="PAS"/>
    <property type="match status" value="2"/>
</dbReference>
<evidence type="ECO:0000256" key="1">
    <source>
        <dbReference type="ARBA" id="ARBA00022801"/>
    </source>
</evidence>
<dbReference type="PANTHER" id="PTHR43156">
    <property type="entry name" value="STAGE II SPORULATION PROTEIN E-RELATED"/>
    <property type="match status" value="1"/>
</dbReference>
<dbReference type="EMBL" id="CP071872">
    <property type="protein sequence ID" value="UNM12832.1"/>
    <property type="molecule type" value="Genomic_DNA"/>
</dbReference>
<dbReference type="SUPFAM" id="SSF55785">
    <property type="entry name" value="PYP-like sensor domain (PAS domain)"/>
    <property type="match status" value="2"/>
</dbReference>
<feature type="compositionally biased region" description="Basic and acidic residues" evidence="2">
    <location>
        <begin position="119"/>
        <end position="133"/>
    </location>
</feature>
<name>A0ABY3WNE3_9ACTN</name>
<dbReference type="PANTHER" id="PTHR43156:SF2">
    <property type="entry name" value="STAGE II SPORULATION PROTEIN E"/>
    <property type="match status" value="1"/>
</dbReference>
<dbReference type="SMART" id="SM00331">
    <property type="entry name" value="PP2C_SIG"/>
    <property type="match status" value="1"/>
</dbReference>
<dbReference type="Gene3D" id="3.30.450.20">
    <property type="entry name" value="PAS domain"/>
    <property type="match status" value="2"/>
</dbReference>
<dbReference type="InterPro" id="IPR036457">
    <property type="entry name" value="PPM-type-like_dom_sf"/>
</dbReference>
<evidence type="ECO:0000256" key="2">
    <source>
        <dbReference type="SAM" id="MobiDB-lite"/>
    </source>
</evidence>
<feature type="domain" description="PAS" evidence="3">
    <location>
        <begin position="152"/>
        <end position="222"/>
    </location>
</feature>
<dbReference type="Gene3D" id="3.30.450.40">
    <property type="match status" value="1"/>
</dbReference>
<gene>
    <name evidence="4" type="ORF">J4032_16085</name>
</gene>
<dbReference type="InterPro" id="IPR003594">
    <property type="entry name" value="HATPase_dom"/>
</dbReference>
<evidence type="ECO:0000313" key="4">
    <source>
        <dbReference type="EMBL" id="UNM12832.1"/>
    </source>
</evidence>
<sequence>MGASDVTHSSAGHGGPTARDRARVVVDAHGVVTGWSAAAERLFGHTADRVVGRPAAGLLAAAGEPGAGAEGVVHVRHSDGRAVACRLGIRLAPGPGSEPQWEVTLVPAALPDLPDLEDLPDRSEVPELPDRSDVPAPGARPASEPASDEEVDRALLEALFTQSPIGLFVLDPELRLIRFNSAAQGMRGTPAAEALGKRPSEVWPDFSSELTERVMGRVLDTGESAIGFEKRGRPPADPGREHVYAASAFRLQDRDGRVLGAADAVVDVTDRHLAQQRLALLAEGGARIGSTLDVLRTAQELVDVAVPRLADTAAIEVLEPVLAGEELAPGPVPPGAVLRRAASRSIRSDAPPGVYEVGEVSTLPVAAPSNQALADLQPRLVSPVRSDSEWVLRDPVRGRRMLEEQVHSLMLVPLVTQNQVLGLAAFYRWGEQGPFDENDLTLATELGRRTAVCMDNARRYLRERNSLVALQRSLLPGELPHHHGVEVAHDYVHAGAGGDWVDVVPLSGARVALVAGSVPGRGVPTAAAMGRLRAAVHTLSDLDLEPDELLARLDDLVRRLARDEGSVHDGHQGVLGGAAWERASGTRTPPVGEGAGCSCLYVVYDPITQSACMAAAGHPGPVVAFPDGTVKSVDLPVAAPLGRPGPLFEKSEIELPEGSTLALYTPGLLQAQQGEAGEARLAELLARAPGSVHEISRMLTEALVPDTAEGDAAVLVARTHALGPGRVASWDLPSDPAVVSTARSLVTHQLESWALDEAVFTTELIASELVTNAIRYAKAPVRLRLIRDQVLTCEVSDGSSTAPRLRHARTTDEGGRGLLLVAQCSERWGTRYTGSGKTIWAEQSVEDTV</sequence>
<evidence type="ECO:0000313" key="5">
    <source>
        <dbReference type="Proteomes" id="UP000828924"/>
    </source>
</evidence>